<feature type="transmembrane region" description="Helical" evidence="12">
    <location>
        <begin position="337"/>
        <end position="359"/>
    </location>
</feature>
<keyword evidence="6" id="KW-0762">Sugar transport</keyword>
<dbReference type="SUPFAM" id="SSF52794">
    <property type="entry name" value="PTS system IIB component-like"/>
    <property type="match status" value="1"/>
</dbReference>
<evidence type="ECO:0000313" key="16">
    <source>
        <dbReference type="EMBL" id="SDC57942.1"/>
    </source>
</evidence>
<keyword evidence="17" id="KW-1185">Reference proteome</keyword>
<proteinExistence type="predicted"/>
<name>A0A1G6MR07_9BACI</name>
<keyword evidence="5" id="KW-0597">Phosphoprotein</keyword>
<dbReference type="OrthoDB" id="9782569at2"/>
<feature type="domain" description="PTS EIIC type-2" evidence="15">
    <location>
        <begin position="287"/>
        <end position="621"/>
    </location>
</feature>
<keyword evidence="4" id="KW-1003">Cell membrane</keyword>
<dbReference type="FunFam" id="3.40.930.10:FF:000009">
    <property type="entry name" value="PTS system, fructose specific IIABC component"/>
    <property type="match status" value="1"/>
</dbReference>
<dbReference type="Proteomes" id="UP000242949">
    <property type="component" value="Unassembled WGS sequence"/>
</dbReference>
<keyword evidence="11 12" id="KW-0472">Membrane</keyword>
<evidence type="ECO:0000256" key="2">
    <source>
        <dbReference type="ARBA" id="ARBA00004496"/>
    </source>
</evidence>
<dbReference type="FunFam" id="3.40.50.2300:FF:000014">
    <property type="entry name" value="PTS system fructose-like transporter subunit IIB"/>
    <property type="match status" value="1"/>
</dbReference>
<evidence type="ECO:0000256" key="8">
    <source>
        <dbReference type="ARBA" id="ARBA00022683"/>
    </source>
</evidence>
<dbReference type="Pfam" id="PF02302">
    <property type="entry name" value="PTS_IIB"/>
    <property type="match status" value="1"/>
</dbReference>
<dbReference type="InterPro" id="IPR050864">
    <property type="entry name" value="Bacterial_PTS_Sugar_Transport"/>
</dbReference>
<reference evidence="17" key="1">
    <citation type="submission" date="2016-09" db="EMBL/GenBank/DDBJ databases">
        <authorList>
            <person name="Varghese N."/>
            <person name="Submissions S."/>
        </authorList>
    </citation>
    <scope>NUCLEOTIDE SEQUENCE [LARGE SCALE GENOMIC DNA]</scope>
    <source>
        <strain evidence="17">S5</strain>
    </source>
</reference>
<dbReference type="InterPro" id="IPR036095">
    <property type="entry name" value="PTS_EIIB-like_sf"/>
</dbReference>
<dbReference type="InterPro" id="IPR016152">
    <property type="entry name" value="PTrfase/Anion_transptr"/>
</dbReference>
<feature type="transmembrane region" description="Helical" evidence="12">
    <location>
        <begin position="496"/>
        <end position="517"/>
    </location>
</feature>
<gene>
    <name evidence="16" type="ORF">SAMN05421734_11222</name>
</gene>
<dbReference type="NCBIfam" id="TIGR00848">
    <property type="entry name" value="fruA"/>
    <property type="match status" value="1"/>
</dbReference>
<dbReference type="GO" id="GO:0009401">
    <property type="term" value="P:phosphoenolpyruvate-dependent sugar phosphotransferase system"/>
    <property type="evidence" value="ECO:0007669"/>
    <property type="project" value="UniProtKB-KW"/>
</dbReference>
<comment type="subcellular location">
    <subcellularLocation>
        <location evidence="1">Cell inner membrane</location>
        <topology evidence="1">Multi-pass membrane protein</topology>
    </subcellularLocation>
    <subcellularLocation>
        <location evidence="2">Cytoplasm</location>
    </subcellularLocation>
</comment>
<dbReference type="CDD" id="cd00211">
    <property type="entry name" value="PTS_IIA_fru"/>
    <property type="match status" value="1"/>
</dbReference>
<evidence type="ECO:0000256" key="9">
    <source>
        <dbReference type="ARBA" id="ARBA00022692"/>
    </source>
</evidence>
<protein>
    <submittedName>
        <fullName evidence="16">PTS system D-fructose-specific IIA component (F1P-forming), Frc family /PTS system D-fructose-specific IIB component (F1P-forming), Frc family /PTS system D-fructose-specific IIC component (F1P-for...</fullName>
    </submittedName>
</protein>
<evidence type="ECO:0000256" key="6">
    <source>
        <dbReference type="ARBA" id="ARBA00022597"/>
    </source>
</evidence>
<evidence type="ECO:0000256" key="4">
    <source>
        <dbReference type="ARBA" id="ARBA00022475"/>
    </source>
</evidence>
<dbReference type="AlphaFoldDB" id="A0A1G6MR07"/>
<evidence type="ECO:0000256" key="10">
    <source>
        <dbReference type="ARBA" id="ARBA00022989"/>
    </source>
</evidence>
<dbReference type="InterPro" id="IPR003501">
    <property type="entry name" value="PTS_EIIB_2/3"/>
</dbReference>
<dbReference type="EMBL" id="FMYI01000012">
    <property type="protein sequence ID" value="SDC57942.1"/>
    <property type="molecule type" value="Genomic_DNA"/>
</dbReference>
<dbReference type="NCBIfam" id="TIGR00829">
    <property type="entry name" value="FRU"/>
    <property type="match status" value="1"/>
</dbReference>
<dbReference type="PROSITE" id="PS51104">
    <property type="entry name" value="PTS_EIIC_TYPE_2"/>
    <property type="match status" value="1"/>
</dbReference>
<feature type="transmembrane region" description="Helical" evidence="12">
    <location>
        <begin position="595"/>
        <end position="615"/>
    </location>
</feature>
<feature type="transmembrane region" description="Helical" evidence="12">
    <location>
        <begin position="298"/>
        <end position="317"/>
    </location>
</feature>
<dbReference type="InterPro" id="IPR013011">
    <property type="entry name" value="PTS_EIIB_2"/>
</dbReference>
<evidence type="ECO:0000313" key="17">
    <source>
        <dbReference type="Proteomes" id="UP000242949"/>
    </source>
</evidence>
<dbReference type="InterPro" id="IPR004715">
    <property type="entry name" value="PTS_IIA_fruc"/>
</dbReference>
<dbReference type="InterPro" id="IPR006327">
    <property type="entry name" value="PTS_IIC_fruc"/>
</dbReference>
<dbReference type="RefSeq" id="WP_090797049.1">
    <property type="nucleotide sequence ID" value="NZ_FMYI01000012.1"/>
</dbReference>
<keyword evidence="3" id="KW-0813">Transport</keyword>
<organism evidence="16 17">
    <name type="scientific">Pelagirhabdus alkalitolerans</name>
    <dbReference type="NCBI Taxonomy" id="1612202"/>
    <lineage>
        <taxon>Bacteria</taxon>
        <taxon>Bacillati</taxon>
        <taxon>Bacillota</taxon>
        <taxon>Bacilli</taxon>
        <taxon>Bacillales</taxon>
        <taxon>Bacillaceae</taxon>
        <taxon>Pelagirhabdus</taxon>
    </lineage>
</organism>
<dbReference type="PROSITE" id="PS00372">
    <property type="entry name" value="PTS_EIIA_TYPE_2_HIS"/>
    <property type="match status" value="1"/>
</dbReference>
<dbReference type="GO" id="GO:0090563">
    <property type="term" value="F:protein-phosphocysteine-sugar phosphotransferase activity"/>
    <property type="evidence" value="ECO:0007669"/>
    <property type="project" value="TreeGrafter"/>
</dbReference>
<keyword evidence="7" id="KW-0808">Transferase</keyword>
<dbReference type="Gene3D" id="3.40.50.2300">
    <property type="match status" value="1"/>
</dbReference>
<dbReference type="PANTHER" id="PTHR30505">
    <property type="entry name" value="FRUCTOSE-LIKE PERMEASE"/>
    <property type="match status" value="1"/>
</dbReference>
<dbReference type="GO" id="GO:0005351">
    <property type="term" value="F:carbohydrate:proton symporter activity"/>
    <property type="evidence" value="ECO:0007669"/>
    <property type="project" value="InterPro"/>
</dbReference>
<dbReference type="NCBIfam" id="TIGR01427">
    <property type="entry name" value="PTS_IIC_fructo"/>
    <property type="match status" value="1"/>
</dbReference>
<keyword evidence="10 12" id="KW-1133">Transmembrane helix</keyword>
<evidence type="ECO:0000259" key="15">
    <source>
        <dbReference type="PROSITE" id="PS51104"/>
    </source>
</evidence>
<evidence type="ECO:0000259" key="13">
    <source>
        <dbReference type="PROSITE" id="PS51094"/>
    </source>
</evidence>
<evidence type="ECO:0000256" key="12">
    <source>
        <dbReference type="SAM" id="Phobius"/>
    </source>
</evidence>
<dbReference type="InterPro" id="IPR003353">
    <property type="entry name" value="PTS_IIB_fruc"/>
</dbReference>
<dbReference type="PROSITE" id="PS51094">
    <property type="entry name" value="PTS_EIIA_TYPE_2"/>
    <property type="match status" value="1"/>
</dbReference>
<dbReference type="PROSITE" id="PS51099">
    <property type="entry name" value="PTS_EIIB_TYPE_2"/>
    <property type="match status" value="1"/>
</dbReference>
<feature type="transmembrane region" description="Helical" evidence="12">
    <location>
        <begin position="414"/>
        <end position="434"/>
    </location>
</feature>
<feature type="transmembrane region" description="Helical" evidence="12">
    <location>
        <begin position="380"/>
        <end position="402"/>
    </location>
</feature>
<evidence type="ECO:0000256" key="3">
    <source>
        <dbReference type="ARBA" id="ARBA00022448"/>
    </source>
</evidence>
<dbReference type="Pfam" id="PF00359">
    <property type="entry name" value="PTS_EIIA_2"/>
    <property type="match status" value="1"/>
</dbReference>
<evidence type="ECO:0000256" key="7">
    <source>
        <dbReference type="ARBA" id="ARBA00022679"/>
    </source>
</evidence>
<dbReference type="PANTHER" id="PTHR30505:SF28">
    <property type="entry name" value="PTS SYSTEM 2-O-ALPHA-MANNOSYL-D-GLYCERATE-SPECIFIC EIIABC COMPONENT"/>
    <property type="match status" value="1"/>
</dbReference>
<dbReference type="GO" id="GO:0005886">
    <property type="term" value="C:plasma membrane"/>
    <property type="evidence" value="ECO:0007669"/>
    <property type="project" value="UniProtKB-SubCell"/>
</dbReference>
<dbReference type="CDD" id="cd05569">
    <property type="entry name" value="PTS_IIB_fructose"/>
    <property type="match status" value="1"/>
</dbReference>
<evidence type="ECO:0000256" key="5">
    <source>
        <dbReference type="ARBA" id="ARBA00022553"/>
    </source>
</evidence>
<dbReference type="Pfam" id="PF02378">
    <property type="entry name" value="PTS_EIIC"/>
    <property type="match status" value="1"/>
</dbReference>
<keyword evidence="8" id="KW-0598">Phosphotransferase system</keyword>
<feature type="domain" description="PTS EIIA type-2" evidence="13">
    <location>
        <begin position="5"/>
        <end position="149"/>
    </location>
</feature>
<dbReference type="Gene3D" id="3.40.930.10">
    <property type="entry name" value="Mannitol-specific EII, Chain A"/>
    <property type="match status" value="1"/>
</dbReference>
<dbReference type="InterPro" id="IPR003352">
    <property type="entry name" value="PTS_EIIC"/>
</dbReference>
<evidence type="ECO:0000256" key="1">
    <source>
        <dbReference type="ARBA" id="ARBA00004429"/>
    </source>
</evidence>
<dbReference type="STRING" id="1612202.SAMN05421734_11222"/>
<accession>A0A1G6MR07</accession>
<feature type="transmembrane region" description="Helical" evidence="12">
    <location>
        <begin position="455"/>
        <end position="476"/>
    </location>
</feature>
<evidence type="ECO:0000256" key="11">
    <source>
        <dbReference type="ARBA" id="ARBA00023136"/>
    </source>
</evidence>
<keyword evidence="9 12" id="KW-0812">Transmembrane</keyword>
<dbReference type="InterPro" id="IPR002178">
    <property type="entry name" value="PTS_EIIA_type-2_dom"/>
</dbReference>
<feature type="domain" description="PTS EIIB type-2" evidence="14">
    <location>
        <begin position="169"/>
        <end position="264"/>
    </location>
</feature>
<evidence type="ECO:0000259" key="14">
    <source>
        <dbReference type="PROSITE" id="PS51099"/>
    </source>
</evidence>
<sequence>MRITELLTEATIDLNLSASSKSDTIDEMVKMLDRAGKLSNADRFKRDILKREEHTTTGIGDGVAIPHAKSNAVKQPAIAFARSQSGVDYDALDGQDSHLIFMIAATEGANNEHLDTLARLSSMLMDTSFRQQLLDARDEADILSIIDRKENEKQAEDDSSSEQHNRQTILAVTGCPTGIAHTFMAADALKDKAKELNINMKVETRGSGGAKNVLTDEEIQSADAIIIAADTKVDRDRFGGKVLIEAGVTDGIHKPEELIKQALAPNAPIHSAEGNHSSSPRKQGNAFYRHLMNGVSHMLPFVVGGGILIALGFLFDIEAHVPDSPTYHPFAEALNTIGGGNAFGLMVPVLAGFIAMSIADRPGLAPGMVGGFLAAQGESGFLGGLIAGFLAGYLILGFKALFKNLPASLEGIKTILIYPVLGIFTTGMLMYYVIEIPIGAFNLALGEWLQGMGTTNAVLLGIILGGMMAVDMGGPVNKAAYTFGIAMIAEGFLTPHAAIMAGGMVPPLGIAIATLIFKNRFTREELDAGKSNFVMGASFITEGAIPFAAADPGRVIPSLITGSAVAGGLSMIFNIGLPAPHGGIFVIGLVEGSAFLYFLAILIGSIVTALLLGILKKPIKN</sequence>
<dbReference type="InterPro" id="IPR013014">
    <property type="entry name" value="PTS_EIIC_2"/>
</dbReference>
<dbReference type="SUPFAM" id="SSF55804">
    <property type="entry name" value="Phoshotransferase/anion transport protein"/>
    <property type="match status" value="1"/>
</dbReference>
<dbReference type="GO" id="GO:0005737">
    <property type="term" value="C:cytoplasm"/>
    <property type="evidence" value="ECO:0007669"/>
    <property type="project" value="UniProtKB-SubCell"/>
</dbReference>
<dbReference type="GO" id="GO:0022877">
    <property type="term" value="F:protein-N(PI)-phosphohistidine-fructose phosphotransferase system transporter activity"/>
    <property type="evidence" value="ECO:0007669"/>
    <property type="project" value="InterPro"/>
</dbReference>
<feature type="transmembrane region" description="Helical" evidence="12">
    <location>
        <begin position="555"/>
        <end position="575"/>
    </location>
</feature>